<dbReference type="GO" id="GO:0016740">
    <property type="term" value="F:transferase activity"/>
    <property type="evidence" value="ECO:0007669"/>
    <property type="project" value="UniProtKB-KW"/>
</dbReference>
<organism evidence="2 3">
    <name type="scientific">Fischerella muscicola CCMEE 5323</name>
    <dbReference type="NCBI Taxonomy" id="2019572"/>
    <lineage>
        <taxon>Bacteria</taxon>
        <taxon>Bacillati</taxon>
        <taxon>Cyanobacteriota</taxon>
        <taxon>Cyanophyceae</taxon>
        <taxon>Nostocales</taxon>
        <taxon>Hapalosiphonaceae</taxon>
        <taxon>Fischerella</taxon>
    </lineage>
</organism>
<feature type="domain" description="Glycosyltransferase 2-like" evidence="1">
    <location>
        <begin position="25"/>
        <end position="193"/>
    </location>
</feature>
<dbReference type="InterPro" id="IPR050834">
    <property type="entry name" value="Glycosyltransf_2"/>
</dbReference>
<evidence type="ECO:0000313" key="3">
    <source>
        <dbReference type="Proteomes" id="UP000235036"/>
    </source>
</evidence>
<gene>
    <name evidence="2" type="ORF">CEN44_25360</name>
</gene>
<dbReference type="InterPro" id="IPR001173">
    <property type="entry name" value="Glyco_trans_2-like"/>
</dbReference>
<accession>A0A2N6JWC1</accession>
<sequence>MSNEPNPYRPRILPLATNLTRPLWSVMIPTYNSGNYLRETLASVLAQDPGGEVMQITVIDNCSTKDDPAKIIAELGGDRIELHRQPTNVGMVNNFQKCIELARGHLVHILHADDCVRPGFYEQLGRAFHEHPKIGAAFCRTIFTNEFGQWIKITDLEQPESGILPSEWLEKLADICRISPPAMVVRREVYEQLGGFDSRCGLCIDWEMWVRIFVNYPIWFEVEPLATWRIHLGSSTSTNVADGHYAKSLYQAILSIESCLGDRVPKKIYDNAKQNCAFFALRTARNLLKKGDTTRAIAQIKAALTYSQSFRVVRSASRLFLLNSTLLLLRKTTPDT</sequence>
<dbReference type="EMBL" id="NRQW01000604">
    <property type="protein sequence ID" value="PLZ84269.1"/>
    <property type="molecule type" value="Genomic_DNA"/>
</dbReference>
<dbReference type="Proteomes" id="UP000235036">
    <property type="component" value="Unassembled WGS sequence"/>
</dbReference>
<dbReference type="PANTHER" id="PTHR43685">
    <property type="entry name" value="GLYCOSYLTRANSFERASE"/>
    <property type="match status" value="1"/>
</dbReference>
<dbReference type="PANTHER" id="PTHR43685:SF11">
    <property type="entry name" value="GLYCOSYLTRANSFERASE TAGX-RELATED"/>
    <property type="match status" value="1"/>
</dbReference>
<evidence type="ECO:0000313" key="2">
    <source>
        <dbReference type="EMBL" id="PLZ84269.1"/>
    </source>
</evidence>
<dbReference type="RefSeq" id="WP_016867120.1">
    <property type="nucleotide sequence ID" value="NZ_CAWNVR010000750.1"/>
</dbReference>
<dbReference type="InterPro" id="IPR029044">
    <property type="entry name" value="Nucleotide-diphossugar_trans"/>
</dbReference>
<protein>
    <submittedName>
        <fullName evidence="2">Family 2 glycosyl transferase</fullName>
    </submittedName>
</protein>
<keyword evidence="2" id="KW-0808">Transferase</keyword>
<reference evidence="2 3" key="1">
    <citation type="submission" date="2017-08" db="EMBL/GenBank/DDBJ databases">
        <title>Genomes of Fischerella (Mastigocladus) sp. strains.</title>
        <authorList>
            <person name="Miller S.R."/>
        </authorList>
    </citation>
    <scope>NUCLEOTIDE SEQUENCE [LARGE SCALE GENOMIC DNA]</scope>
    <source>
        <strain evidence="2 3">CCMEE 5323</strain>
    </source>
</reference>
<dbReference type="SUPFAM" id="SSF53448">
    <property type="entry name" value="Nucleotide-diphospho-sugar transferases"/>
    <property type="match status" value="1"/>
</dbReference>
<dbReference type="AlphaFoldDB" id="A0A2N6JWC1"/>
<comment type="caution">
    <text evidence="2">The sequence shown here is derived from an EMBL/GenBank/DDBJ whole genome shotgun (WGS) entry which is preliminary data.</text>
</comment>
<keyword evidence="3" id="KW-1185">Reference proteome</keyword>
<evidence type="ECO:0000259" key="1">
    <source>
        <dbReference type="Pfam" id="PF00535"/>
    </source>
</evidence>
<dbReference type="Pfam" id="PF00535">
    <property type="entry name" value="Glycos_transf_2"/>
    <property type="match status" value="1"/>
</dbReference>
<proteinExistence type="predicted"/>
<dbReference type="Gene3D" id="3.90.550.10">
    <property type="entry name" value="Spore Coat Polysaccharide Biosynthesis Protein SpsA, Chain A"/>
    <property type="match status" value="1"/>
</dbReference>
<name>A0A2N6JWC1_FISMU</name>